<organism evidence="1">
    <name type="scientific">Octopus bimaculoides</name>
    <name type="common">California two-spotted octopus</name>
    <dbReference type="NCBI Taxonomy" id="37653"/>
    <lineage>
        <taxon>Eukaryota</taxon>
        <taxon>Metazoa</taxon>
        <taxon>Spiralia</taxon>
        <taxon>Lophotrochozoa</taxon>
        <taxon>Mollusca</taxon>
        <taxon>Cephalopoda</taxon>
        <taxon>Coleoidea</taxon>
        <taxon>Octopodiformes</taxon>
        <taxon>Octopoda</taxon>
        <taxon>Incirrata</taxon>
        <taxon>Octopodidae</taxon>
        <taxon>Octopus</taxon>
    </lineage>
</organism>
<evidence type="ECO:0000313" key="1">
    <source>
        <dbReference type="EMBL" id="KOF74203.1"/>
    </source>
</evidence>
<protein>
    <submittedName>
        <fullName evidence="1">Uncharacterized protein</fullName>
    </submittedName>
</protein>
<dbReference type="AlphaFoldDB" id="A0A0L8GBA6"/>
<reference evidence="1" key="1">
    <citation type="submission" date="2015-07" db="EMBL/GenBank/DDBJ databases">
        <title>MeaNS - Measles Nucleotide Surveillance Program.</title>
        <authorList>
            <person name="Tran T."/>
            <person name="Druce J."/>
        </authorList>
    </citation>
    <scope>NUCLEOTIDE SEQUENCE</scope>
    <source>
        <strain evidence="1">UCB-OBI-ISO-001</strain>
        <tissue evidence="1">Gonad</tissue>
    </source>
</reference>
<name>A0A0L8GBA6_OCTBM</name>
<dbReference type="EMBL" id="KQ422794">
    <property type="protein sequence ID" value="KOF74203.1"/>
    <property type="molecule type" value="Genomic_DNA"/>
</dbReference>
<sequence length="98" mass="11890">MKKGTDTIKKFSRNVNERTSGLKLIQRERRRLKKKKKKRIKILKITDKNYQLEKLFGRRVALTITESRSSTRNRKRSEFEFQFSCQHLITSNWKRCNT</sequence>
<accession>A0A0L8GBA6</accession>
<proteinExistence type="predicted"/>
<gene>
    <name evidence="1" type="ORF">OCBIM_22036583mg</name>
</gene>